<dbReference type="FunFam" id="1.10.510.10:FF:000554">
    <property type="entry name" value="Predicted protein"/>
    <property type="match status" value="1"/>
</dbReference>
<evidence type="ECO:0000256" key="9">
    <source>
        <dbReference type="SAM" id="Phobius"/>
    </source>
</evidence>
<reference evidence="13" key="2">
    <citation type="submission" date="2016-11" db="UniProtKB">
        <authorList>
            <consortium name="WormBaseParasite"/>
        </authorList>
    </citation>
    <scope>IDENTIFICATION</scope>
</reference>
<dbReference type="SUPFAM" id="SSF101912">
    <property type="entry name" value="Sema domain"/>
    <property type="match status" value="1"/>
</dbReference>
<keyword evidence="5 8" id="KW-0067">ATP-binding</keyword>
<feature type="binding site" evidence="8">
    <location>
        <position position="822"/>
    </location>
    <ligand>
        <name>ATP</name>
        <dbReference type="ChEBI" id="CHEBI:30616"/>
    </ligand>
</feature>
<dbReference type="Gene3D" id="1.10.510.10">
    <property type="entry name" value="Transferase(Phosphotransferase) domain 1"/>
    <property type="match status" value="1"/>
</dbReference>
<keyword evidence="9" id="KW-0812">Transmembrane</keyword>
<dbReference type="SUPFAM" id="SSF56112">
    <property type="entry name" value="Protein kinase-like (PK-like)"/>
    <property type="match status" value="1"/>
</dbReference>
<keyword evidence="6" id="KW-0829">Tyrosine-protein kinase</keyword>
<evidence type="ECO:0000256" key="5">
    <source>
        <dbReference type="ARBA" id="ARBA00022840"/>
    </source>
</evidence>
<dbReference type="eggNOG" id="KOG1095">
    <property type="taxonomic scope" value="Eukaryota"/>
</dbReference>
<comment type="subcellular location">
    <subcellularLocation>
        <location evidence="1">Membrane</location>
        <topology evidence="1">Single-pass membrane protein</topology>
    </subcellularLocation>
</comment>
<name>A0A1I7V8K0_LOALO</name>
<dbReference type="GO" id="GO:0005524">
    <property type="term" value="F:ATP binding"/>
    <property type="evidence" value="ECO:0007669"/>
    <property type="project" value="UniProtKB-UniRule"/>
</dbReference>
<dbReference type="Gene3D" id="3.30.200.20">
    <property type="entry name" value="Phosphorylase Kinase, domain 1"/>
    <property type="match status" value="1"/>
</dbReference>
<sequence>MIVGVSVLCRIDVGVAAGVGADVGAGAGVDVGTGAVCAYSIGCETFTTVVLLSPLTKFYPTRIELKTLDFFTHDLEKSELKKHNNAYTVVSGAFVISTNKSNQASRIRYPSSSTIYGITIYQKLLATALDNIIVVYNISSSVRIEDVYRLQLPKSIRKKLLEFKFIDHEMLLYCDTLTCRLCVLTFPEKSCTEYLLALNGKKIEELMYATVVKDSNQNVNIRVVTKNASEATILRFPSYHASSNASVQSAEDIRIIDKHGLATAFNRRGYTYFVGSARRPYEPYINAKIEEMIVMSVRITRICDKDRTEKLESRIDMALTCGNFSLRTNVFSLAAEYDPKSDELIVVFQTSAKNENVACKYTMDLVNNAFNQIWINCQNISYKSSFKAKEPLNNCDLELFPSFAYRYGWLEQFHAFSGQLVAVLPGSGEDILSVKRFYEDDALFSVRSDGILNRVSDQTDQVASSLLWSLQLQQTQFTEKSHTPKYRIAADLSRSRIYFVQDNELSYAELACSYFYDSCDSLERSNWSDPLQCLWCAMSNGSGYAFSRSKGRSCPFYTVDNFCTPFIEHSRRLIYWQNSCNRADLSPHSTQIFEINIPSSSFSNYTSLEVYGRKLDRLQDIVAKICDRNCAISDFGSTKLSCVVNMPVNAVEDCDFYLEGKLRSFGRFSITSELPKKRDSHTKNIILASTHSHSKHSRAIVTIFAVIVLASLIVLILCLLRQFHKHQRKRMKHCHTSGSQIALDTSHATFVTNNPFSGLKRKADEIKTFNPYENLFMEIDSKLQIPLKDLELGDEIGKGNFGVVYRAVYRSADGQLVDVACKTIDSQNDGVITGISEFLQEGLIMANFDHPNVARLIGISSTNNNYPIIVTDFMAQGDLRHYIINPENRLTFGNLLDFGIQIAKGMTYLHDKQFIHRDLAARNCMLDAHLVVKIADFGLSRDVSRCGMYQAIHKDRGIPIRWMPIESLEEQQYTFKADVWAYGIVLWELATRGLIPYADLEFTDILRLLKSGHRLMKPKGCPDNLYHHVMRRCWMEDPKRRPTFFELTEMMEDVVRQLRRGVSGGALLDSHYERVSARSFAVPLITTTNSSASDGTIITNL</sequence>
<dbReference type="PROSITE" id="PS50011">
    <property type="entry name" value="PROTEIN_KINASE_DOM"/>
    <property type="match status" value="1"/>
</dbReference>
<evidence type="ECO:0000259" key="11">
    <source>
        <dbReference type="PROSITE" id="PS50011"/>
    </source>
</evidence>
<proteinExistence type="predicted"/>
<evidence type="ECO:0000256" key="7">
    <source>
        <dbReference type="ARBA" id="ARBA00051243"/>
    </source>
</evidence>
<dbReference type="InterPro" id="IPR011009">
    <property type="entry name" value="Kinase-like_dom_sf"/>
</dbReference>
<evidence type="ECO:0000313" key="13">
    <source>
        <dbReference type="WBParaSite" id="EN70_1103"/>
    </source>
</evidence>
<dbReference type="Pfam" id="PF07714">
    <property type="entry name" value="PK_Tyr_Ser-Thr"/>
    <property type="match status" value="1"/>
</dbReference>
<dbReference type="PANTHER" id="PTHR24416:SF564">
    <property type="entry name" value="MACROPHAGE-STIMULATING PROTEIN RECEPTOR"/>
    <property type="match status" value="1"/>
</dbReference>
<keyword evidence="9" id="KW-0472">Membrane</keyword>
<evidence type="ECO:0000256" key="3">
    <source>
        <dbReference type="ARBA" id="ARBA00022741"/>
    </source>
</evidence>
<evidence type="ECO:0000313" key="12">
    <source>
        <dbReference type="Proteomes" id="UP000095285"/>
    </source>
</evidence>
<dbReference type="WBParaSite" id="EN70_1103">
    <property type="protein sequence ID" value="EN70_1103"/>
    <property type="gene ID" value="EN70_1103"/>
</dbReference>
<dbReference type="GO" id="GO:0016477">
    <property type="term" value="P:cell migration"/>
    <property type="evidence" value="ECO:0007669"/>
    <property type="project" value="TreeGrafter"/>
</dbReference>
<comment type="catalytic activity">
    <reaction evidence="7">
        <text>L-tyrosyl-[protein] + ATP = O-phospho-L-tyrosyl-[protein] + ADP + H(+)</text>
        <dbReference type="Rhea" id="RHEA:10596"/>
        <dbReference type="Rhea" id="RHEA-COMP:10136"/>
        <dbReference type="Rhea" id="RHEA-COMP:20101"/>
        <dbReference type="ChEBI" id="CHEBI:15378"/>
        <dbReference type="ChEBI" id="CHEBI:30616"/>
        <dbReference type="ChEBI" id="CHEBI:46858"/>
        <dbReference type="ChEBI" id="CHEBI:61978"/>
        <dbReference type="ChEBI" id="CHEBI:456216"/>
        <dbReference type="EC" id="2.7.10.1"/>
    </reaction>
</comment>
<dbReference type="InterPro" id="IPR020635">
    <property type="entry name" value="Tyr_kinase_cat_dom"/>
</dbReference>
<dbReference type="GO" id="GO:0043235">
    <property type="term" value="C:receptor complex"/>
    <property type="evidence" value="ECO:0007669"/>
    <property type="project" value="TreeGrafter"/>
</dbReference>
<dbReference type="InterPro" id="IPR008266">
    <property type="entry name" value="Tyr_kinase_AS"/>
</dbReference>
<dbReference type="InterPro" id="IPR017441">
    <property type="entry name" value="Protein_kinase_ATP_BS"/>
</dbReference>
<dbReference type="CDD" id="cd00192">
    <property type="entry name" value="PTKc"/>
    <property type="match status" value="1"/>
</dbReference>
<dbReference type="InterPro" id="IPR050122">
    <property type="entry name" value="RTK"/>
</dbReference>
<keyword evidence="10" id="KW-0732">Signal</keyword>
<organism evidence="12 13">
    <name type="scientific">Loa loa</name>
    <name type="common">Eye worm</name>
    <name type="synonym">Filaria loa</name>
    <dbReference type="NCBI Taxonomy" id="7209"/>
    <lineage>
        <taxon>Eukaryota</taxon>
        <taxon>Metazoa</taxon>
        <taxon>Ecdysozoa</taxon>
        <taxon>Nematoda</taxon>
        <taxon>Chromadorea</taxon>
        <taxon>Rhabditida</taxon>
        <taxon>Spirurina</taxon>
        <taxon>Spiruromorpha</taxon>
        <taxon>Filarioidea</taxon>
        <taxon>Onchocercidae</taxon>
        <taxon>Loa</taxon>
    </lineage>
</organism>
<evidence type="ECO:0000256" key="10">
    <source>
        <dbReference type="SAM" id="SignalP"/>
    </source>
</evidence>
<evidence type="ECO:0000256" key="2">
    <source>
        <dbReference type="ARBA" id="ARBA00022679"/>
    </source>
</evidence>
<dbReference type="PRINTS" id="PR00109">
    <property type="entry name" value="TYRKINASE"/>
</dbReference>
<dbReference type="AlphaFoldDB" id="A0A1I7V8K0"/>
<dbReference type="InterPro" id="IPR001245">
    <property type="entry name" value="Ser-Thr/Tyr_kinase_cat_dom"/>
</dbReference>
<keyword evidence="9" id="KW-1133">Transmembrane helix</keyword>
<evidence type="ECO:0000256" key="4">
    <source>
        <dbReference type="ARBA" id="ARBA00022777"/>
    </source>
</evidence>
<dbReference type="PANTHER" id="PTHR24416">
    <property type="entry name" value="TYROSINE-PROTEIN KINASE RECEPTOR"/>
    <property type="match status" value="1"/>
</dbReference>
<dbReference type="PROSITE" id="PS00107">
    <property type="entry name" value="PROTEIN_KINASE_ATP"/>
    <property type="match status" value="1"/>
</dbReference>
<evidence type="ECO:0000256" key="1">
    <source>
        <dbReference type="ARBA" id="ARBA00004167"/>
    </source>
</evidence>
<accession>A0A1I7V8K0</accession>
<evidence type="ECO:0000256" key="6">
    <source>
        <dbReference type="ARBA" id="ARBA00023137"/>
    </source>
</evidence>
<evidence type="ECO:0000256" key="8">
    <source>
        <dbReference type="PROSITE-ProRule" id="PRU10141"/>
    </source>
</evidence>
<keyword evidence="2" id="KW-0808">Transferase</keyword>
<dbReference type="Gene3D" id="2.130.10.10">
    <property type="entry name" value="YVTN repeat-like/Quinoprotein amine dehydrogenase"/>
    <property type="match status" value="1"/>
</dbReference>
<dbReference type="InterPro" id="IPR015943">
    <property type="entry name" value="WD40/YVTN_repeat-like_dom_sf"/>
</dbReference>
<dbReference type="InterPro" id="IPR036352">
    <property type="entry name" value="Semap_dom_sf"/>
</dbReference>
<keyword evidence="4" id="KW-0418">Kinase</keyword>
<keyword evidence="3 8" id="KW-0547">Nucleotide-binding</keyword>
<dbReference type="Proteomes" id="UP000095285">
    <property type="component" value="Unassembled WGS sequence"/>
</dbReference>
<feature type="signal peptide" evidence="10">
    <location>
        <begin position="1"/>
        <end position="16"/>
    </location>
</feature>
<dbReference type="GO" id="GO:0007169">
    <property type="term" value="P:cell surface receptor protein tyrosine kinase signaling pathway"/>
    <property type="evidence" value="ECO:0007669"/>
    <property type="project" value="TreeGrafter"/>
</dbReference>
<reference evidence="12" key="1">
    <citation type="submission" date="2012-04" db="EMBL/GenBank/DDBJ databases">
        <title>The Genome Sequence of Loa loa.</title>
        <authorList>
            <consortium name="The Broad Institute Genome Sequencing Platform"/>
            <consortium name="Broad Institute Genome Sequencing Center for Infectious Disease"/>
            <person name="Nutman T.B."/>
            <person name="Fink D.L."/>
            <person name="Russ C."/>
            <person name="Young S."/>
            <person name="Zeng Q."/>
            <person name="Gargeya S."/>
            <person name="Alvarado L."/>
            <person name="Berlin A."/>
            <person name="Chapman S.B."/>
            <person name="Chen Z."/>
            <person name="Freedman E."/>
            <person name="Gellesch M."/>
            <person name="Goldberg J."/>
            <person name="Griggs A."/>
            <person name="Gujja S."/>
            <person name="Heilman E.R."/>
            <person name="Heiman D."/>
            <person name="Howarth C."/>
            <person name="Mehta T."/>
            <person name="Neiman D."/>
            <person name="Pearson M."/>
            <person name="Roberts A."/>
            <person name="Saif S."/>
            <person name="Shea T."/>
            <person name="Shenoy N."/>
            <person name="Sisk P."/>
            <person name="Stolte C."/>
            <person name="Sykes S."/>
            <person name="White J."/>
            <person name="Yandava C."/>
            <person name="Haas B."/>
            <person name="Henn M.R."/>
            <person name="Nusbaum C."/>
            <person name="Birren B."/>
        </authorList>
    </citation>
    <scope>NUCLEOTIDE SEQUENCE [LARGE SCALE GENOMIC DNA]</scope>
</reference>
<dbReference type="GO" id="GO:0007399">
    <property type="term" value="P:nervous system development"/>
    <property type="evidence" value="ECO:0007669"/>
    <property type="project" value="TreeGrafter"/>
</dbReference>
<dbReference type="STRING" id="7209.A0A1I7V8K0"/>
<dbReference type="GO" id="GO:0004714">
    <property type="term" value="F:transmembrane receptor protein tyrosine kinase activity"/>
    <property type="evidence" value="ECO:0007669"/>
    <property type="project" value="UniProtKB-EC"/>
</dbReference>
<dbReference type="InterPro" id="IPR000719">
    <property type="entry name" value="Prot_kinase_dom"/>
</dbReference>
<feature type="domain" description="Protein kinase" evidence="11">
    <location>
        <begin position="790"/>
        <end position="1055"/>
    </location>
</feature>
<feature type="transmembrane region" description="Helical" evidence="9">
    <location>
        <begin position="699"/>
        <end position="720"/>
    </location>
</feature>
<feature type="chain" id="PRO_5009309883" evidence="10">
    <location>
        <begin position="17"/>
        <end position="1101"/>
    </location>
</feature>
<dbReference type="SMART" id="SM00219">
    <property type="entry name" value="TyrKc"/>
    <property type="match status" value="1"/>
</dbReference>
<protein>
    <submittedName>
        <fullName evidence="13">Protein kinase domain-containing protein</fullName>
    </submittedName>
</protein>
<dbReference type="PROSITE" id="PS00109">
    <property type="entry name" value="PROTEIN_KINASE_TYR"/>
    <property type="match status" value="1"/>
</dbReference>
<dbReference type="GO" id="GO:0005886">
    <property type="term" value="C:plasma membrane"/>
    <property type="evidence" value="ECO:0007669"/>
    <property type="project" value="TreeGrafter"/>
</dbReference>
<keyword evidence="12" id="KW-1185">Reference proteome</keyword>